<dbReference type="AlphaFoldDB" id="A0A5J4USM9"/>
<feature type="compositionally biased region" description="Basic and acidic residues" evidence="1">
    <location>
        <begin position="12"/>
        <end position="30"/>
    </location>
</feature>
<protein>
    <submittedName>
        <fullName evidence="2">Uncharacterized protein</fullName>
    </submittedName>
</protein>
<name>A0A5J4USM9_9EUKA</name>
<gene>
    <name evidence="2" type="ORF">EZS28_031534</name>
</gene>
<evidence type="ECO:0000313" key="2">
    <source>
        <dbReference type="EMBL" id="KAA6372941.1"/>
    </source>
</evidence>
<reference evidence="2 3" key="1">
    <citation type="submission" date="2019-03" db="EMBL/GenBank/DDBJ databases">
        <title>Single cell metagenomics reveals metabolic interactions within the superorganism composed of flagellate Streblomastix strix and complex community of Bacteroidetes bacteria on its surface.</title>
        <authorList>
            <person name="Treitli S.C."/>
            <person name="Kolisko M."/>
            <person name="Husnik F."/>
            <person name="Keeling P."/>
            <person name="Hampl V."/>
        </authorList>
    </citation>
    <scope>NUCLEOTIDE SEQUENCE [LARGE SCALE GENOMIC DNA]</scope>
    <source>
        <strain evidence="2">ST1C</strain>
    </source>
</reference>
<feature type="region of interest" description="Disordered" evidence="1">
    <location>
        <begin position="1"/>
        <end position="31"/>
    </location>
</feature>
<evidence type="ECO:0000256" key="1">
    <source>
        <dbReference type="SAM" id="MobiDB-lite"/>
    </source>
</evidence>
<sequence length="439" mass="50829">MRNRTKTTDQLPRMDLRLEKDVHKDDRSKETGTTILTYEIYQPNRETSTDQDKISSINNGQVEFSKSPSKRSFGIYKVNELCKNESVQEQRMEREYDSTQENPSRTFLVAGSDSEELIDDFRSENSRSSNDIRSISERMGSDSGTINKGCFSLTWRMEQGTEPLDKQQEGDESHLLRTLPLRINLQRAANQKDPQQVRQLQFSLRFNKADIRLNNGSRSEANSQAMTTTENANTDTTYSRTIKQNKRYTKYTKHPGRLLSKERVIHSSVPSAVANFNSGLVCNRENKFVDRFVVIVEESVEAEQLNAFSRSWQKEIFWIHPPIPKNRKALNACEWFKPKSIVIAAWWPGQIWFTSLLADGSKYFILGESSLILNPGKEMMRKKYMPPPGKNRGISHKSRVEQGRKLLVEFLNNVIMARETQEMIIQGQKYNNQKKYMQT</sequence>
<accession>A0A5J4USM9</accession>
<dbReference type="Proteomes" id="UP000324800">
    <property type="component" value="Unassembled WGS sequence"/>
</dbReference>
<proteinExistence type="predicted"/>
<feature type="region of interest" description="Disordered" evidence="1">
    <location>
        <begin position="122"/>
        <end position="143"/>
    </location>
</feature>
<feature type="non-terminal residue" evidence="2">
    <location>
        <position position="439"/>
    </location>
</feature>
<dbReference type="EMBL" id="SNRW01013154">
    <property type="protein sequence ID" value="KAA6372941.1"/>
    <property type="molecule type" value="Genomic_DNA"/>
</dbReference>
<evidence type="ECO:0000313" key="3">
    <source>
        <dbReference type="Proteomes" id="UP000324800"/>
    </source>
</evidence>
<comment type="caution">
    <text evidence="2">The sequence shown here is derived from an EMBL/GenBank/DDBJ whole genome shotgun (WGS) entry which is preliminary data.</text>
</comment>
<organism evidence="2 3">
    <name type="scientific">Streblomastix strix</name>
    <dbReference type="NCBI Taxonomy" id="222440"/>
    <lineage>
        <taxon>Eukaryota</taxon>
        <taxon>Metamonada</taxon>
        <taxon>Preaxostyla</taxon>
        <taxon>Oxymonadida</taxon>
        <taxon>Streblomastigidae</taxon>
        <taxon>Streblomastix</taxon>
    </lineage>
</organism>